<comment type="caution">
    <text evidence="1">The sequence shown here is derived from an EMBL/GenBank/DDBJ whole genome shotgun (WGS) entry which is preliminary data.</text>
</comment>
<proteinExistence type="predicted"/>
<dbReference type="EMBL" id="JBBKXX010000003">
    <property type="protein sequence ID" value="MFD3408957.1"/>
    <property type="molecule type" value="Genomic_DNA"/>
</dbReference>
<accession>A0ABW6DQC5</accession>
<sequence length="256" mass="28809">MRFRLTLLFLAITFVNFGQKFRFNSGVGTSLISWHEQQMTLDFAAEISFQNPEKNRKTFIALKTMGNLTGTAIDRQTYTFIEPPMNNFNQPIQPNEVLQAGYRGGEAEAGVIWNTHKNKKQVHLTPLLSFYSRSLARKISSLKSEYIEEEKYSLHGISAGAGLIIPGKTAVTIQAQVFEPLYEEVTLYGRYVGVPYQSLVSDKHLNFKAKIQVIKGKFGWTLNLETLNLGGAENPKSKSIKASQAIIPSTLLTYFF</sequence>
<name>A0ABW6DQC5_9BACT</name>
<protein>
    <submittedName>
        <fullName evidence="1">Uncharacterized protein</fullName>
    </submittedName>
</protein>
<organism evidence="1 2">
    <name type="scientific">Aquirufa esocilacus</name>
    <dbReference type="NCBI Taxonomy" id="3096513"/>
    <lineage>
        <taxon>Bacteria</taxon>
        <taxon>Pseudomonadati</taxon>
        <taxon>Bacteroidota</taxon>
        <taxon>Cytophagia</taxon>
        <taxon>Cytophagales</taxon>
        <taxon>Flectobacillaceae</taxon>
        <taxon>Aquirufa</taxon>
    </lineage>
</organism>
<gene>
    <name evidence="1" type="ORF">SKC37_09840</name>
</gene>
<keyword evidence="2" id="KW-1185">Reference proteome</keyword>
<dbReference type="Proteomes" id="UP001598019">
    <property type="component" value="Unassembled WGS sequence"/>
</dbReference>
<evidence type="ECO:0000313" key="2">
    <source>
        <dbReference type="Proteomes" id="UP001598019"/>
    </source>
</evidence>
<evidence type="ECO:0000313" key="1">
    <source>
        <dbReference type="EMBL" id="MFD3408957.1"/>
    </source>
</evidence>
<reference evidence="1 2" key="1">
    <citation type="submission" date="2024-03" db="EMBL/GenBank/DDBJ databases">
        <title>Aquirufa genome sequencing.</title>
        <authorList>
            <person name="Pitt A."/>
            <person name="Hahn M.W."/>
        </authorList>
    </citation>
    <scope>NUCLEOTIDE SEQUENCE [LARGE SCALE GENOMIC DNA]</scope>
    <source>
        <strain evidence="1 2">HETE-83D</strain>
    </source>
</reference>
<dbReference type="RefSeq" id="WP_377981312.1">
    <property type="nucleotide sequence ID" value="NZ_JBBKXX010000003.1"/>
</dbReference>